<dbReference type="PROSITE" id="PS51032">
    <property type="entry name" value="AP2_ERF"/>
    <property type="match status" value="1"/>
</dbReference>
<evidence type="ECO:0000256" key="2">
    <source>
        <dbReference type="ARBA" id="ARBA00023015"/>
    </source>
</evidence>
<keyword evidence="5" id="KW-0539">Nucleus</keyword>
<feature type="signal peptide" evidence="6">
    <location>
        <begin position="1"/>
        <end position="23"/>
    </location>
</feature>
<evidence type="ECO:0000256" key="1">
    <source>
        <dbReference type="ARBA" id="ARBA00004123"/>
    </source>
</evidence>
<dbReference type="InterPro" id="IPR016177">
    <property type="entry name" value="DNA-bd_dom_sf"/>
</dbReference>
<feature type="domain" description="AP2/ERF" evidence="7">
    <location>
        <begin position="94"/>
        <end position="154"/>
    </location>
</feature>
<sequence>MCLKATIFMLDLVLMIIIGIHDGLSPSQEVGHHGDCLGYRQQITCLEGLSIDFCCCWWSLYFVQLKLNTWIKISHNVHLHICSHCRMKNGMEPLPTGVLYSPVKRKYAVERRPPFFKKKLWLGRYNTKEDALIANDVSTFYIEEQEQMPHAHFTSICSLEWFAALPPLSMKFSSLDPTCPGDRHRKYSSELRKRIWFCIEQDRKLQWTKRGCRVSDDNKNASTSRSLTVDQFPAVLNSKTYQAPFCDHPSEAKQTEMPEDAATDSYDYDWLPPTDNEDTDQYPLLPPNQIADLYNDLPSDVLFYNCSDTIPGKEIDAQNMGTGPFYPASPPAMTITINELLARGGRLAGFEITGSDDIKPQEGGQNLHINSSLDVPFTSEANDKRMGT</sequence>
<evidence type="ECO:0000313" key="8">
    <source>
        <dbReference type="EMBL" id="CAK9209283.1"/>
    </source>
</evidence>
<protein>
    <recommendedName>
        <fullName evidence="7">AP2/ERF domain-containing protein</fullName>
    </recommendedName>
</protein>
<keyword evidence="9" id="KW-1185">Reference proteome</keyword>
<reference evidence="8" key="1">
    <citation type="submission" date="2024-02" db="EMBL/GenBank/DDBJ databases">
        <authorList>
            <consortium name="ELIXIR-Norway"/>
            <consortium name="Elixir Norway"/>
        </authorList>
    </citation>
    <scope>NUCLEOTIDE SEQUENCE</scope>
</reference>
<dbReference type="InterPro" id="IPR001471">
    <property type="entry name" value="AP2/ERF_dom"/>
</dbReference>
<dbReference type="SUPFAM" id="SSF54171">
    <property type="entry name" value="DNA-binding domain"/>
    <property type="match status" value="1"/>
</dbReference>
<feature type="chain" id="PRO_5047440100" description="AP2/ERF domain-containing protein" evidence="6">
    <location>
        <begin position="24"/>
        <end position="388"/>
    </location>
</feature>
<gene>
    <name evidence="8" type="ORF">CSSPTR1EN2_LOCUS9606</name>
</gene>
<evidence type="ECO:0000256" key="6">
    <source>
        <dbReference type="SAM" id="SignalP"/>
    </source>
</evidence>
<dbReference type="EMBL" id="OZ019909">
    <property type="protein sequence ID" value="CAK9209283.1"/>
    <property type="molecule type" value="Genomic_DNA"/>
</dbReference>
<evidence type="ECO:0000259" key="7">
    <source>
        <dbReference type="PROSITE" id="PS51032"/>
    </source>
</evidence>
<keyword evidence="2" id="KW-0805">Transcription regulation</keyword>
<evidence type="ECO:0000313" key="9">
    <source>
        <dbReference type="Proteomes" id="UP001497512"/>
    </source>
</evidence>
<comment type="subcellular location">
    <subcellularLocation>
        <location evidence="1">Nucleus</location>
    </subcellularLocation>
</comment>
<evidence type="ECO:0000256" key="4">
    <source>
        <dbReference type="ARBA" id="ARBA00023163"/>
    </source>
</evidence>
<evidence type="ECO:0000256" key="5">
    <source>
        <dbReference type="ARBA" id="ARBA00023242"/>
    </source>
</evidence>
<keyword evidence="4" id="KW-0804">Transcription</keyword>
<dbReference type="Proteomes" id="UP001497512">
    <property type="component" value="Chromosome 17"/>
</dbReference>
<keyword evidence="3" id="KW-0238">DNA-binding</keyword>
<evidence type="ECO:0000256" key="3">
    <source>
        <dbReference type="ARBA" id="ARBA00023125"/>
    </source>
</evidence>
<name>A0ABP0TZW5_9BRYO</name>
<proteinExistence type="predicted"/>
<organism evidence="8 9">
    <name type="scientific">Sphagnum troendelagicum</name>
    <dbReference type="NCBI Taxonomy" id="128251"/>
    <lineage>
        <taxon>Eukaryota</taxon>
        <taxon>Viridiplantae</taxon>
        <taxon>Streptophyta</taxon>
        <taxon>Embryophyta</taxon>
        <taxon>Bryophyta</taxon>
        <taxon>Sphagnophytina</taxon>
        <taxon>Sphagnopsida</taxon>
        <taxon>Sphagnales</taxon>
        <taxon>Sphagnaceae</taxon>
        <taxon>Sphagnum</taxon>
    </lineage>
</organism>
<accession>A0ABP0TZW5</accession>
<keyword evidence="6" id="KW-0732">Signal</keyword>